<dbReference type="PANTHER" id="PTHR30473:SF1">
    <property type="entry name" value="PHOH-LIKE PROTEIN"/>
    <property type="match status" value="1"/>
</dbReference>
<reference evidence="8" key="1">
    <citation type="submission" date="2020-05" db="EMBL/GenBank/DDBJ databases">
        <authorList>
            <person name="Zeng H."/>
            <person name="Chan Y.K."/>
            <person name="Watt R.M."/>
        </authorList>
    </citation>
    <scope>NUCLEOTIDE SEQUENCE</scope>
    <source>
        <strain evidence="8">ATCC 700773</strain>
    </source>
</reference>
<dbReference type="GO" id="GO:0005524">
    <property type="term" value="F:ATP binding"/>
    <property type="evidence" value="ECO:0007669"/>
    <property type="project" value="UniProtKB-KW"/>
</dbReference>
<proteinExistence type="inferred from homology"/>
<dbReference type="Proteomes" id="UP000671995">
    <property type="component" value="Chromosome"/>
</dbReference>
<evidence type="ECO:0000313" key="9">
    <source>
        <dbReference type="Proteomes" id="UP000671995"/>
    </source>
</evidence>
<keyword evidence="3" id="KW-0963">Cytoplasm</keyword>
<evidence type="ECO:0000259" key="7">
    <source>
        <dbReference type="Pfam" id="PF02562"/>
    </source>
</evidence>
<reference evidence="8" key="2">
    <citation type="journal article" date="2021" name="Microbiol. Resour. Announc.">
        <title>Complete Genome Sequences of Three Human Oral Treponema parvum Isolates.</title>
        <authorList>
            <person name="Zeng H."/>
            <person name="Watt R.M."/>
        </authorList>
    </citation>
    <scope>NUCLEOTIDE SEQUENCE</scope>
    <source>
        <strain evidence="8">ATCC 700773</strain>
    </source>
</reference>
<dbReference type="EMBL" id="CP054257">
    <property type="protein sequence ID" value="QTQ12044.1"/>
    <property type="molecule type" value="Genomic_DNA"/>
</dbReference>
<dbReference type="PANTHER" id="PTHR30473">
    <property type="entry name" value="PROTEIN PHOH"/>
    <property type="match status" value="1"/>
</dbReference>
<name>A0A975IDD3_9SPIR</name>
<gene>
    <name evidence="8" type="ORF">HRI96_07460</name>
</gene>
<evidence type="ECO:0000256" key="3">
    <source>
        <dbReference type="ARBA" id="ARBA00022490"/>
    </source>
</evidence>
<dbReference type="AlphaFoldDB" id="A0A975IDD3"/>
<keyword evidence="4" id="KW-0547">Nucleotide-binding</keyword>
<dbReference type="Pfam" id="PF02562">
    <property type="entry name" value="PhoH"/>
    <property type="match status" value="1"/>
</dbReference>
<evidence type="ECO:0000256" key="2">
    <source>
        <dbReference type="ARBA" id="ARBA00010393"/>
    </source>
</evidence>
<dbReference type="InterPro" id="IPR003714">
    <property type="entry name" value="PhoH"/>
</dbReference>
<evidence type="ECO:0000256" key="5">
    <source>
        <dbReference type="ARBA" id="ARBA00022840"/>
    </source>
</evidence>
<accession>A0A975IDD3</accession>
<dbReference type="Gene3D" id="3.40.50.300">
    <property type="entry name" value="P-loop containing nucleotide triphosphate hydrolases"/>
    <property type="match status" value="1"/>
</dbReference>
<dbReference type="SUPFAM" id="SSF52540">
    <property type="entry name" value="P-loop containing nucleoside triphosphate hydrolases"/>
    <property type="match status" value="1"/>
</dbReference>
<dbReference type="InterPro" id="IPR051451">
    <property type="entry name" value="PhoH2-like"/>
</dbReference>
<dbReference type="InterPro" id="IPR027417">
    <property type="entry name" value="P-loop_NTPase"/>
</dbReference>
<feature type="domain" description="PhoH-like protein" evidence="7">
    <location>
        <begin position="105"/>
        <end position="308"/>
    </location>
</feature>
<sequence length="315" mass="34575">MDSTYTIVVPDADVLARVCGTNDSNLRLIEEHLGVPVFTRGNELSVEKDDPAVQQKFRFIIDRIIDEIGDGSDGSEDMIASILHAGTHAAFETSSITVPGGIRKVYPRSVGQADYVQAMRKHDMVFCTGPAGSGKTFLAVAEALRLLMSHKKSSIILTRPIVEAGESLGFLPGDLEQKINPYLRPLFDAMTSVLPRETVRRLTESGVIETAPLAYMRGRTLSDSVIILDEAQNASCAQMKMFLTRMGENSKMFVTGDITQTDLPARTRSGLVNAIEILSGIPDIAKIEMSCEDVVRNPLVQKIVQAYENDKKDER</sequence>
<evidence type="ECO:0000256" key="1">
    <source>
        <dbReference type="ARBA" id="ARBA00004496"/>
    </source>
</evidence>
<dbReference type="GO" id="GO:0005829">
    <property type="term" value="C:cytosol"/>
    <property type="evidence" value="ECO:0007669"/>
    <property type="project" value="TreeGrafter"/>
</dbReference>
<evidence type="ECO:0000256" key="6">
    <source>
        <dbReference type="ARBA" id="ARBA00039970"/>
    </source>
</evidence>
<dbReference type="RefSeq" id="WP_210116758.1">
    <property type="nucleotide sequence ID" value="NZ_CP054257.1"/>
</dbReference>
<evidence type="ECO:0000256" key="4">
    <source>
        <dbReference type="ARBA" id="ARBA00022741"/>
    </source>
</evidence>
<keyword evidence="5" id="KW-0067">ATP-binding</keyword>
<protein>
    <recommendedName>
        <fullName evidence="6">PhoH-like protein</fullName>
    </recommendedName>
</protein>
<comment type="subcellular location">
    <subcellularLocation>
        <location evidence="1">Cytoplasm</location>
    </subcellularLocation>
</comment>
<evidence type="ECO:0000313" key="8">
    <source>
        <dbReference type="EMBL" id="QTQ12044.1"/>
    </source>
</evidence>
<dbReference type="FunFam" id="3.40.50.300:FF:000013">
    <property type="entry name" value="PhoH family ATPase"/>
    <property type="match status" value="1"/>
</dbReference>
<comment type="similarity">
    <text evidence="2">Belongs to the PhoH family.</text>
</comment>
<organism evidence="8 9">
    <name type="scientific">Treponema parvum</name>
    <dbReference type="NCBI Taxonomy" id="138851"/>
    <lineage>
        <taxon>Bacteria</taxon>
        <taxon>Pseudomonadati</taxon>
        <taxon>Spirochaetota</taxon>
        <taxon>Spirochaetia</taxon>
        <taxon>Spirochaetales</taxon>
        <taxon>Treponemataceae</taxon>
        <taxon>Treponema</taxon>
    </lineage>
</organism>